<dbReference type="RefSeq" id="WP_010625359.1">
    <property type="nucleotide sequence ID" value="NZ_AZFA01000005.1"/>
</dbReference>
<dbReference type="GO" id="GO:0005886">
    <property type="term" value="C:plasma membrane"/>
    <property type="evidence" value="ECO:0007669"/>
    <property type="project" value="UniProtKB-SubCell"/>
</dbReference>
<dbReference type="EMBL" id="AZFA01000005">
    <property type="protein sequence ID" value="KRL67548.1"/>
    <property type="molecule type" value="Genomic_DNA"/>
</dbReference>
<dbReference type="eggNOG" id="COG4988">
    <property type="taxonomic scope" value="Bacteria"/>
</dbReference>
<proteinExistence type="predicted"/>
<dbReference type="Gene3D" id="3.40.50.300">
    <property type="entry name" value="P-loop containing nucleotide triphosphate hydrolases"/>
    <property type="match status" value="1"/>
</dbReference>
<keyword evidence="2 7" id="KW-0812">Transmembrane</keyword>
<reference evidence="10 11" key="1">
    <citation type="journal article" date="2015" name="Genome Announc.">
        <title>Expanding the biotechnology potential of lactobacilli through comparative genomics of 213 strains and associated genera.</title>
        <authorList>
            <person name="Sun Z."/>
            <person name="Harris H.M."/>
            <person name="McCann A."/>
            <person name="Guo C."/>
            <person name="Argimon S."/>
            <person name="Zhang W."/>
            <person name="Yang X."/>
            <person name="Jeffery I.B."/>
            <person name="Cooney J.C."/>
            <person name="Kagawa T.F."/>
            <person name="Liu W."/>
            <person name="Song Y."/>
            <person name="Salvetti E."/>
            <person name="Wrobel A."/>
            <person name="Rasinkangas P."/>
            <person name="Parkhill J."/>
            <person name="Rea M.C."/>
            <person name="O'Sullivan O."/>
            <person name="Ritari J."/>
            <person name="Douillard F.P."/>
            <person name="Paul Ross R."/>
            <person name="Yang R."/>
            <person name="Briner A.E."/>
            <person name="Felis G.E."/>
            <person name="de Vos W.M."/>
            <person name="Barrangou R."/>
            <person name="Klaenhammer T.R."/>
            <person name="Caufield P.W."/>
            <person name="Cui Y."/>
            <person name="Zhang H."/>
            <person name="O'Toole P.W."/>
        </authorList>
    </citation>
    <scope>NUCLEOTIDE SEQUENCE [LARGE SCALE GENOMIC DNA]</scope>
    <source>
        <strain evidence="10 11">DSM 14857</strain>
    </source>
</reference>
<keyword evidence="11" id="KW-1185">Reference proteome</keyword>
<dbReference type="SUPFAM" id="SSF52540">
    <property type="entry name" value="P-loop containing nucleoside triphosphate hydrolases"/>
    <property type="match status" value="1"/>
</dbReference>
<dbReference type="GO" id="GO:0016887">
    <property type="term" value="F:ATP hydrolysis activity"/>
    <property type="evidence" value="ECO:0007669"/>
    <property type="project" value="InterPro"/>
</dbReference>
<dbReference type="Pfam" id="PF00005">
    <property type="entry name" value="ABC_tran"/>
    <property type="match status" value="1"/>
</dbReference>
<sequence length="562" mass="63204">MVKRLWNLGKTERWKMWVQLLGQWLSELLVVSIVWAGSQWILLDKVNPIWYWIIGLQLLVTLIYLLAIRKINKNGWAVAASRDLQDRYLNAYLKSSDSSSDVMLILHQDLRTLKSVAIFFDTIIPTILQLILTGVVVIVVTLVIHPISLLIPVAGILLLGMGMGMLQGLGDKTNLAYIKSFNHMGQRFLDDFLGMSTLIMNGRQHHYAKDFKNDSENFRQKTMGVLEYQLQSLTIMDFCLYGTIGFFLLAQGHAVIAGSLTLTSAIGLSTLTAIWLIDFRKFGYFIHVFVSTLPKIKHLFTVIDDATEMDSSKSNQISKVNKIDFSGEFGYHQTLFSINEMTLVPGELVGLTGPSGSGKSTLAKTMMQQISLLSGQIKLNDETNLNKIDPLSWFKHVGYLGPTTVLFDGTIEDNLLLGSQFPNWQQRLIDLKLCQFVNDLPKGFKTPVGENGAQLSPGQRQQIAVARAILSDKDVFIFDEVTSNIDPENADMILDVIKHLAKDKIVLLITHRLADLRQLSKLYLINQQKLVMGDFDSLQQNVPKFKQLVSEQETLLKEAGLK</sequence>
<dbReference type="OrthoDB" id="9806127at2"/>
<dbReference type="InterPro" id="IPR003439">
    <property type="entry name" value="ABC_transporter-like_ATP-bd"/>
</dbReference>
<name>A0A0R1SER1_9LACO</name>
<gene>
    <name evidence="10" type="ORF">FC27_GL001864</name>
</gene>
<feature type="transmembrane region" description="Helical" evidence="7">
    <location>
        <begin position="228"/>
        <end position="249"/>
    </location>
</feature>
<evidence type="ECO:0000256" key="6">
    <source>
        <dbReference type="ARBA" id="ARBA00023136"/>
    </source>
</evidence>
<dbReference type="InterPro" id="IPR036640">
    <property type="entry name" value="ABC1_TM_sf"/>
</dbReference>
<evidence type="ECO:0000256" key="4">
    <source>
        <dbReference type="ARBA" id="ARBA00022840"/>
    </source>
</evidence>
<dbReference type="SUPFAM" id="SSF90123">
    <property type="entry name" value="ABC transporter transmembrane region"/>
    <property type="match status" value="1"/>
</dbReference>
<comment type="caution">
    <text evidence="10">The sequence shown here is derived from an EMBL/GenBank/DDBJ whole genome shotgun (WGS) entry which is preliminary data.</text>
</comment>
<feature type="domain" description="ABC transporter" evidence="8">
    <location>
        <begin position="318"/>
        <end position="552"/>
    </location>
</feature>
<keyword evidence="3" id="KW-0547">Nucleotide-binding</keyword>
<dbReference type="InterPro" id="IPR027417">
    <property type="entry name" value="P-loop_NTPase"/>
</dbReference>
<evidence type="ECO:0000256" key="2">
    <source>
        <dbReference type="ARBA" id="ARBA00022692"/>
    </source>
</evidence>
<keyword evidence="6 7" id="KW-0472">Membrane</keyword>
<evidence type="ECO:0000259" key="8">
    <source>
        <dbReference type="PROSITE" id="PS50893"/>
    </source>
</evidence>
<protein>
    <submittedName>
        <fullName evidence="10">Cytochrome bd biosynthesis ABC-type transporter, ATPase and permease component</fullName>
    </submittedName>
</protein>
<dbReference type="PROSITE" id="PS50929">
    <property type="entry name" value="ABC_TM1F"/>
    <property type="match status" value="1"/>
</dbReference>
<dbReference type="InterPro" id="IPR011527">
    <property type="entry name" value="ABC1_TM_dom"/>
</dbReference>
<dbReference type="GO" id="GO:0140359">
    <property type="term" value="F:ABC-type transporter activity"/>
    <property type="evidence" value="ECO:0007669"/>
    <property type="project" value="InterPro"/>
</dbReference>
<dbReference type="Gene3D" id="1.20.1560.10">
    <property type="entry name" value="ABC transporter type 1, transmembrane domain"/>
    <property type="match status" value="1"/>
</dbReference>
<evidence type="ECO:0000256" key="1">
    <source>
        <dbReference type="ARBA" id="ARBA00004651"/>
    </source>
</evidence>
<evidence type="ECO:0000313" key="10">
    <source>
        <dbReference type="EMBL" id="KRL67548.1"/>
    </source>
</evidence>
<evidence type="ECO:0000313" key="11">
    <source>
        <dbReference type="Proteomes" id="UP000051647"/>
    </source>
</evidence>
<feature type="domain" description="ABC transmembrane type-1" evidence="9">
    <location>
        <begin position="20"/>
        <end position="271"/>
    </location>
</feature>
<dbReference type="AlphaFoldDB" id="A0A0R1SER1"/>
<comment type="subcellular location">
    <subcellularLocation>
        <location evidence="1">Cell membrane</location>
        <topology evidence="1">Multi-pass membrane protein</topology>
    </subcellularLocation>
</comment>
<dbReference type="PATRIC" id="fig|1423815.3.peg.1907"/>
<dbReference type="PANTHER" id="PTHR24221">
    <property type="entry name" value="ATP-BINDING CASSETTE SUB-FAMILY B"/>
    <property type="match status" value="1"/>
</dbReference>
<dbReference type="STRING" id="1423815.FC27_GL001864"/>
<dbReference type="PANTHER" id="PTHR24221:SF654">
    <property type="entry name" value="ATP-BINDING CASSETTE SUB-FAMILY B MEMBER 6"/>
    <property type="match status" value="1"/>
</dbReference>
<dbReference type="InterPro" id="IPR003593">
    <property type="entry name" value="AAA+_ATPase"/>
</dbReference>
<dbReference type="SMART" id="SM00382">
    <property type="entry name" value="AAA"/>
    <property type="match status" value="1"/>
</dbReference>
<evidence type="ECO:0000256" key="7">
    <source>
        <dbReference type="SAM" id="Phobius"/>
    </source>
</evidence>
<feature type="transmembrane region" description="Helical" evidence="7">
    <location>
        <begin position="49"/>
        <end position="67"/>
    </location>
</feature>
<feature type="transmembrane region" description="Helical" evidence="7">
    <location>
        <begin position="255"/>
        <end position="277"/>
    </location>
</feature>
<keyword evidence="4" id="KW-0067">ATP-binding</keyword>
<feature type="transmembrane region" description="Helical" evidence="7">
    <location>
        <begin position="21"/>
        <end position="43"/>
    </location>
</feature>
<feature type="transmembrane region" description="Helical" evidence="7">
    <location>
        <begin position="116"/>
        <end position="143"/>
    </location>
</feature>
<accession>A0A0R1SER1</accession>
<keyword evidence="5 7" id="KW-1133">Transmembrane helix</keyword>
<dbReference type="GO" id="GO:0034040">
    <property type="term" value="F:ATPase-coupled lipid transmembrane transporter activity"/>
    <property type="evidence" value="ECO:0007669"/>
    <property type="project" value="TreeGrafter"/>
</dbReference>
<evidence type="ECO:0000259" key="9">
    <source>
        <dbReference type="PROSITE" id="PS50929"/>
    </source>
</evidence>
<feature type="transmembrane region" description="Helical" evidence="7">
    <location>
        <begin position="149"/>
        <end position="169"/>
    </location>
</feature>
<dbReference type="Proteomes" id="UP000051647">
    <property type="component" value="Unassembled WGS sequence"/>
</dbReference>
<organism evidence="10 11">
    <name type="scientific">Companilactobacillus versmoldensis DSM 14857 = KCTC 3814</name>
    <dbReference type="NCBI Taxonomy" id="1423815"/>
    <lineage>
        <taxon>Bacteria</taxon>
        <taxon>Bacillati</taxon>
        <taxon>Bacillota</taxon>
        <taxon>Bacilli</taxon>
        <taxon>Lactobacillales</taxon>
        <taxon>Lactobacillaceae</taxon>
        <taxon>Companilactobacillus</taxon>
    </lineage>
</organism>
<evidence type="ECO:0000256" key="3">
    <source>
        <dbReference type="ARBA" id="ARBA00022741"/>
    </source>
</evidence>
<dbReference type="GO" id="GO:0005524">
    <property type="term" value="F:ATP binding"/>
    <property type="evidence" value="ECO:0007669"/>
    <property type="project" value="UniProtKB-KW"/>
</dbReference>
<dbReference type="InterPro" id="IPR039421">
    <property type="entry name" value="Type_1_exporter"/>
</dbReference>
<dbReference type="PROSITE" id="PS50893">
    <property type="entry name" value="ABC_TRANSPORTER_2"/>
    <property type="match status" value="1"/>
</dbReference>
<evidence type="ECO:0000256" key="5">
    <source>
        <dbReference type="ARBA" id="ARBA00022989"/>
    </source>
</evidence>